<proteinExistence type="predicted"/>
<dbReference type="Proteomes" id="UP000824120">
    <property type="component" value="Chromosome 6"/>
</dbReference>
<dbReference type="Gene3D" id="3.60.10.10">
    <property type="entry name" value="Endonuclease/exonuclease/phosphatase"/>
    <property type="match status" value="1"/>
</dbReference>
<evidence type="ECO:0000313" key="3">
    <source>
        <dbReference type="Proteomes" id="UP000824120"/>
    </source>
</evidence>
<dbReference type="Pfam" id="PF14111">
    <property type="entry name" value="DUF4283"/>
    <property type="match status" value="1"/>
</dbReference>
<dbReference type="SUPFAM" id="SSF56219">
    <property type="entry name" value="DNase I-like"/>
    <property type="match status" value="1"/>
</dbReference>
<reference evidence="2 3" key="1">
    <citation type="submission" date="2020-09" db="EMBL/GenBank/DDBJ databases">
        <title>De no assembly of potato wild relative species, Solanum commersonii.</title>
        <authorList>
            <person name="Cho K."/>
        </authorList>
    </citation>
    <scope>NUCLEOTIDE SEQUENCE [LARGE SCALE GENOMIC DNA]</scope>
    <source>
        <strain evidence="2">LZ3.2</strain>
        <tissue evidence="2">Leaf</tissue>
    </source>
</reference>
<dbReference type="AlphaFoldDB" id="A0A9J5YPC2"/>
<evidence type="ECO:0000313" key="2">
    <source>
        <dbReference type="EMBL" id="KAG5601583.1"/>
    </source>
</evidence>
<dbReference type="PANTHER" id="PTHR34427:SF16">
    <property type="entry name" value="DUF4283 DOMAIN-CONTAINING PROTEIN"/>
    <property type="match status" value="1"/>
</dbReference>
<dbReference type="EMBL" id="JACXVP010000006">
    <property type="protein sequence ID" value="KAG5601583.1"/>
    <property type="molecule type" value="Genomic_DNA"/>
</dbReference>
<feature type="non-terminal residue" evidence="2">
    <location>
        <position position="780"/>
    </location>
</feature>
<dbReference type="PANTHER" id="PTHR34427">
    <property type="entry name" value="DUF4283 DOMAIN PROTEIN"/>
    <property type="match status" value="1"/>
</dbReference>
<evidence type="ECO:0000259" key="1">
    <source>
        <dbReference type="Pfam" id="PF14111"/>
    </source>
</evidence>
<dbReference type="OrthoDB" id="498125at2759"/>
<name>A0A9J5YPC2_SOLCO</name>
<dbReference type="InterPro" id="IPR036691">
    <property type="entry name" value="Endo/exonu/phosph_ase_sf"/>
</dbReference>
<gene>
    <name evidence="2" type="ORF">H5410_032953</name>
</gene>
<organism evidence="2 3">
    <name type="scientific">Solanum commersonii</name>
    <name type="common">Commerson's wild potato</name>
    <name type="synonym">Commerson's nightshade</name>
    <dbReference type="NCBI Taxonomy" id="4109"/>
    <lineage>
        <taxon>Eukaryota</taxon>
        <taxon>Viridiplantae</taxon>
        <taxon>Streptophyta</taxon>
        <taxon>Embryophyta</taxon>
        <taxon>Tracheophyta</taxon>
        <taxon>Spermatophyta</taxon>
        <taxon>Magnoliopsida</taxon>
        <taxon>eudicotyledons</taxon>
        <taxon>Gunneridae</taxon>
        <taxon>Pentapetalae</taxon>
        <taxon>asterids</taxon>
        <taxon>lamiids</taxon>
        <taxon>Solanales</taxon>
        <taxon>Solanaceae</taxon>
        <taxon>Solanoideae</taxon>
        <taxon>Solaneae</taxon>
        <taxon>Solanum</taxon>
    </lineage>
</organism>
<feature type="domain" description="DUF4283" evidence="1">
    <location>
        <begin position="184"/>
        <end position="268"/>
    </location>
</feature>
<comment type="caution">
    <text evidence="2">The sequence shown here is derived from an EMBL/GenBank/DDBJ whole genome shotgun (WGS) entry which is preliminary data.</text>
</comment>
<accession>A0A9J5YPC2</accession>
<keyword evidence="3" id="KW-1185">Reference proteome</keyword>
<sequence length="780" mass="89353">MGENRIYFNAGFKSFDITRWQCSRSVVFEWVERSRKMMHRSTMSSKCMDWICFTLKEASHDKGKNPRKWKFTEQGTEHFFSRKHNSYGRFMSLVSLNRGGRDVLIIPEIALNAGWKEIAFKIERFIKSSKSITLNDPPRFTEVNYPYSSAVQESKWHTKTLHKADGTSRKGDITISKVDEGQENELLKRSLVGSFGLGLKESPTLSEVRKWSVSVWKKAFGVNIYEMNGEMFLFEFPNRFMAETILQGQWLWNNQKVQLKWWSRTVGCIPNSSKVTKTWIKAVGVPLHLWSQKTFREIGEFCGGWVATEEESELKNHLKWARILVENDGRSLPREVVITQGGITYYIPIWPESKARFEISPEVEEEVAGEEDAGLFPVNVMTQQIKEKSFCKKVQVSPFSRDSVDITHMGEKCLTAGGQIRVHAHEEHMPFLSDEINVGQGLMLGQQLEPKKGKVYSGQIGPDLASHVIFNDLQGNQNTHVGFDQFFEVLVNTVDLEQTHAQLQLTNSTNAWDKAISNLVEAVQGGTPQGISVMEKAREENSNGTLEIESRIVDSGQKSMIPAEILEIEEVVPLHIHQEQAIIEEERETSAWVKQNMIKLSKLLGIDFQGHEEEALELLLQVDSCRQARRMESVGISKRSRCKGVQELKSLVTFDVKFKDSGCRNKGRKGLNDREKRRLVQRLVVDWKADIVCFQETKLEGEITNLVKQIWGGRWIKFAYLEANGTRGGIMMMWDCRAWKGEVLEIGAYTLTCKFEAQFQNFSCHLTGVYAPNCYIERRK</sequence>
<protein>
    <recommendedName>
        <fullName evidence="1">DUF4283 domain-containing protein</fullName>
    </recommendedName>
</protein>
<dbReference type="InterPro" id="IPR025558">
    <property type="entry name" value="DUF4283"/>
</dbReference>